<dbReference type="AlphaFoldDB" id="A0AAE0Z7J1"/>
<organism evidence="1 2">
    <name type="scientific">Elysia crispata</name>
    <name type="common">lettuce slug</name>
    <dbReference type="NCBI Taxonomy" id="231223"/>
    <lineage>
        <taxon>Eukaryota</taxon>
        <taxon>Metazoa</taxon>
        <taxon>Spiralia</taxon>
        <taxon>Lophotrochozoa</taxon>
        <taxon>Mollusca</taxon>
        <taxon>Gastropoda</taxon>
        <taxon>Heterobranchia</taxon>
        <taxon>Euthyneura</taxon>
        <taxon>Panpulmonata</taxon>
        <taxon>Sacoglossa</taxon>
        <taxon>Placobranchoidea</taxon>
        <taxon>Plakobranchidae</taxon>
        <taxon>Elysia</taxon>
    </lineage>
</organism>
<keyword evidence="2" id="KW-1185">Reference proteome</keyword>
<dbReference type="Proteomes" id="UP001283361">
    <property type="component" value="Unassembled WGS sequence"/>
</dbReference>
<comment type="caution">
    <text evidence="1">The sequence shown here is derived from an EMBL/GenBank/DDBJ whole genome shotgun (WGS) entry which is preliminary data.</text>
</comment>
<proteinExistence type="predicted"/>
<evidence type="ECO:0000313" key="2">
    <source>
        <dbReference type="Proteomes" id="UP001283361"/>
    </source>
</evidence>
<sequence length="135" mass="15248">MAVPTRVARDGNVNRSKKQYVELSDLEGPSKRFIGKESHLSVPLGGHLQLFLPASTRLGQILSHFGFLKHGVNYDHDKRAKAQTPTATIIRLNQYQIPTKMYNSEDISARLFANVLTPKTRRRNELENWFNSGGS</sequence>
<gene>
    <name evidence="1" type="ORF">RRG08_044134</name>
</gene>
<reference evidence="1" key="1">
    <citation type="journal article" date="2023" name="G3 (Bethesda)">
        <title>A reference genome for the long-term kleptoplast-retaining sea slug Elysia crispata morphotype clarki.</title>
        <authorList>
            <person name="Eastman K.E."/>
            <person name="Pendleton A.L."/>
            <person name="Shaikh M.A."/>
            <person name="Suttiyut T."/>
            <person name="Ogas R."/>
            <person name="Tomko P."/>
            <person name="Gavelis G."/>
            <person name="Widhalm J.R."/>
            <person name="Wisecaver J.H."/>
        </authorList>
    </citation>
    <scope>NUCLEOTIDE SEQUENCE</scope>
    <source>
        <strain evidence="1">ECLA1</strain>
    </source>
</reference>
<protein>
    <submittedName>
        <fullName evidence="1">Uncharacterized protein</fullName>
    </submittedName>
</protein>
<evidence type="ECO:0000313" key="1">
    <source>
        <dbReference type="EMBL" id="KAK3764208.1"/>
    </source>
</evidence>
<accession>A0AAE0Z7J1</accession>
<name>A0AAE0Z7J1_9GAST</name>
<dbReference type="EMBL" id="JAWDGP010004466">
    <property type="protein sequence ID" value="KAK3764208.1"/>
    <property type="molecule type" value="Genomic_DNA"/>
</dbReference>